<sequence>MGDYYRSPNYERRKSETGSSRLRGSSPALPSMGDASPLSHTAPKVKGESSMPPISSPRGSRTPLRAGIGRSNVTASISVHSRTVGCGAMEAGASAGLDARRSRPASPLRTYGADSTLRRPTGRQALLDRADPLDSLPASMRAALDKPSGALSRARLEGRRSTFDEHYAVEARVVEPSRDYRRSTLHDNRSVRPASARRIFITGKEETEEMMKGVSSDVGGRRIVGLRNLGNTCYLNACLQCLVNQQPLARFFLKGWHNEAMTRMKRKAPVAKAFGEFTKEMWGGGGSVIDPSHLKDRFGRAVRKFSNFDQQDTQECLRFFLDTLHEQLKEEPEKHSKEEWASSDEDEIDEDKAIRYWKRYRRRNNSFVTDVFCGQLKSTVTCLECGRRSVCFDPFWDLSLPIPSRGKECTIEDCLNLFCKVETSDGSDYRCKECRKMVRYTKKLEIYKFPHVLVLHLKRFSQSGSGSSGFFSRFRSGPSKINSLVRFDTRESVDLAPFSDRKSRPPSYRLNAVANHMGSTYGGHYTAYCKVGKSWHLFDDSRASSVDERVVCSSSAYVLFYSSL</sequence>
<comment type="similarity">
    <text evidence="1">Belongs to the peptidase C19 family.</text>
</comment>
<dbReference type="PROSITE" id="PS00973">
    <property type="entry name" value="USP_2"/>
    <property type="match status" value="1"/>
</dbReference>
<name>A0A7S3G0W0_9EUKA</name>
<reference evidence="4" key="1">
    <citation type="submission" date="2021-01" db="EMBL/GenBank/DDBJ databases">
        <authorList>
            <person name="Corre E."/>
            <person name="Pelletier E."/>
            <person name="Niang G."/>
            <person name="Scheremetjew M."/>
            <person name="Finn R."/>
            <person name="Kale V."/>
            <person name="Holt S."/>
            <person name="Cochrane G."/>
            <person name="Meng A."/>
            <person name="Brown T."/>
            <person name="Cohen L."/>
        </authorList>
    </citation>
    <scope>NUCLEOTIDE SEQUENCE</scope>
    <source>
        <strain evidence="4">NIES-2562</strain>
    </source>
</reference>
<dbReference type="PROSITE" id="PS50235">
    <property type="entry name" value="USP_3"/>
    <property type="match status" value="1"/>
</dbReference>
<evidence type="ECO:0000259" key="3">
    <source>
        <dbReference type="PROSITE" id="PS50235"/>
    </source>
</evidence>
<feature type="region of interest" description="Disordered" evidence="2">
    <location>
        <begin position="1"/>
        <end position="69"/>
    </location>
</feature>
<keyword evidence="1" id="KW-0645">Protease</keyword>
<evidence type="ECO:0000256" key="2">
    <source>
        <dbReference type="SAM" id="MobiDB-lite"/>
    </source>
</evidence>
<dbReference type="InterPro" id="IPR038765">
    <property type="entry name" value="Papain-like_cys_pep_sf"/>
</dbReference>
<proteinExistence type="inferred from homology"/>
<dbReference type="PANTHER" id="PTHR21646">
    <property type="entry name" value="UBIQUITIN CARBOXYL-TERMINAL HYDROLASE"/>
    <property type="match status" value="1"/>
</dbReference>
<feature type="region of interest" description="Disordered" evidence="2">
    <location>
        <begin position="94"/>
        <end position="123"/>
    </location>
</feature>
<dbReference type="InterPro" id="IPR050185">
    <property type="entry name" value="Ub_carboxyl-term_hydrolase"/>
</dbReference>
<dbReference type="SUPFAM" id="SSF54001">
    <property type="entry name" value="Cysteine proteinases"/>
    <property type="match status" value="1"/>
</dbReference>
<dbReference type="GO" id="GO:0016579">
    <property type="term" value="P:protein deubiquitination"/>
    <property type="evidence" value="ECO:0007669"/>
    <property type="project" value="InterPro"/>
</dbReference>
<keyword evidence="1" id="KW-0788">Thiol protease</keyword>
<dbReference type="GO" id="GO:0006508">
    <property type="term" value="P:proteolysis"/>
    <property type="evidence" value="ECO:0007669"/>
    <property type="project" value="UniProtKB-KW"/>
</dbReference>
<evidence type="ECO:0000313" key="4">
    <source>
        <dbReference type="EMBL" id="CAE0242410.1"/>
    </source>
</evidence>
<dbReference type="GO" id="GO:0004843">
    <property type="term" value="F:cysteine-type deubiquitinase activity"/>
    <property type="evidence" value="ECO:0007669"/>
    <property type="project" value="UniProtKB-UniRule"/>
</dbReference>
<keyword evidence="1" id="KW-0378">Hydrolase</keyword>
<accession>A0A7S3G0W0</accession>
<comment type="catalytic activity">
    <reaction evidence="1">
        <text>Thiol-dependent hydrolysis of ester, thioester, amide, peptide and isopeptide bonds formed by the C-terminal Gly of ubiquitin (a 76-residue protein attached to proteins as an intracellular targeting signal).</text>
        <dbReference type="EC" id="3.4.19.12"/>
    </reaction>
</comment>
<dbReference type="EMBL" id="HBIB01007392">
    <property type="protein sequence ID" value="CAE0242410.1"/>
    <property type="molecule type" value="Transcribed_RNA"/>
</dbReference>
<organism evidence="4">
    <name type="scientific">Palpitomonas bilix</name>
    <dbReference type="NCBI Taxonomy" id="652834"/>
    <lineage>
        <taxon>Eukaryota</taxon>
        <taxon>Eukaryota incertae sedis</taxon>
    </lineage>
</organism>
<evidence type="ECO:0000313" key="5">
    <source>
        <dbReference type="EMBL" id="CAE0242414.1"/>
    </source>
</evidence>
<dbReference type="PROSITE" id="PS00972">
    <property type="entry name" value="USP_1"/>
    <property type="match status" value="1"/>
</dbReference>
<keyword evidence="1" id="KW-0833">Ubl conjugation pathway</keyword>
<dbReference type="Pfam" id="PF00443">
    <property type="entry name" value="UCH"/>
    <property type="match status" value="1"/>
</dbReference>
<dbReference type="InterPro" id="IPR018200">
    <property type="entry name" value="USP_CS"/>
</dbReference>
<dbReference type="Gene3D" id="3.90.70.10">
    <property type="entry name" value="Cysteine proteinases"/>
    <property type="match status" value="1"/>
</dbReference>
<dbReference type="InterPro" id="IPR028889">
    <property type="entry name" value="USP"/>
</dbReference>
<dbReference type="EC" id="3.4.19.12" evidence="1"/>
<dbReference type="PANTHER" id="PTHR21646:SF23">
    <property type="entry name" value="UBIQUITIN CARBOXYL-TERMINAL HYDROLASE USP2"/>
    <property type="match status" value="1"/>
</dbReference>
<dbReference type="InterPro" id="IPR001394">
    <property type="entry name" value="Peptidase_C19_UCH"/>
</dbReference>
<dbReference type="EMBL" id="HBIB01007403">
    <property type="protein sequence ID" value="CAE0242414.1"/>
    <property type="molecule type" value="Transcribed_RNA"/>
</dbReference>
<gene>
    <name evidence="4" type="ORF">PBIL07802_LOCUS4575</name>
    <name evidence="5" type="ORF">PBIL07802_LOCUS4579</name>
</gene>
<protein>
    <recommendedName>
        <fullName evidence="1">Ubiquitin carboxyl-terminal hydrolase</fullName>
        <ecNumber evidence="1">3.4.19.12</ecNumber>
    </recommendedName>
</protein>
<dbReference type="AlphaFoldDB" id="A0A7S3G0W0"/>
<dbReference type="CDD" id="cd02674">
    <property type="entry name" value="Peptidase_C19R"/>
    <property type="match status" value="1"/>
</dbReference>
<feature type="domain" description="USP" evidence="3">
    <location>
        <begin position="224"/>
        <end position="564"/>
    </location>
</feature>
<evidence type="ECO:0000256" key="1">
    <source>
        <dbReference type="RuleBase" id="RU366025"/>
    </source>
</evidence>